<dbReference type="EMBL" id="JACCJC010000057">
    <property type="protein sequence ID" value="KAF6231443.1"/>
    <property type="molecule type" value="Genomic_DNA"/>
</dbReference>
<dbReference type="Proteomes" id="UP000578531">
    <property type="component" value="Unassembled WGS sequence"/>
</dbReference>
<reference evidence="1 2" key="1">
    <citation type="journal article" date="2020" name="Genomics">
        <title>Complete, high-quality genomes from long-read metagenomic sequencing of two wolf lichen thalli reveals enigmatic genome architecture.</title>
        <authorList>
            <person name="McKenzie S.K."/>
            <person name="Walston R.F."/>
            <person name="Allen J.L."/>
        </authorList>
    </citation>
    <scope>NUCLEOTIDE SEQUENCE [LARGE SCALE GENOMIC DNA]</scope>
    <source>
        <strain evidence="1">WasteWater2</strain>
    </source>
</reference>
<proteinExistence type="predicted"/>
<gene>
    <name evidence="1" type="ORF">HO173_010404</name>
</gene>
<dbReference type="AlphaFoldDB" id="A0A8H6FMU2"/>
<organism evidence="1 2">
    <name type="scientific">Letharia columbiana</name>
    <dbReference type="NCBI Taxonomy" id="112416"/>
    <lineage>
        <taxon>Eukaryota</taxon>
        <taxon>Fungi</taxon>
        <taxon>Dikarya</taxon>
        <taxon>Ascomycota</taxon>
        <taxon>Pezizomycotina</taxon>
        <taxon>Lecanoromycetes</taxon>
        <taxon>OSLEUM clade</taxon>
        <taxon>Lecanoromycetidae</taxon>
        <taxon>Lecanorales</taxon>
        <taxon>Lecanorineae</taxon>
        <taxon>Parmeliaceae</taxon>
        <taxon>Letharia</taxon>
    </lineage>
</organism>
<dbReference type="RefSeq" id="XP_037160875.1">
    <property type="nucleotide sequence ID" value="XM_037312289.1"/>
</dbReference>
<evidence type="ECO:0000313" key="2">
    <source>
        <dbReference type="Proteomes" id="UP000578531"/>
    </source>
</evidence>
<dbReference type="GeneID" id="59292050"/>
<name>A0A8H6FMU2_9LECA</name>
<accession>A0A8H6FMU2</accession>
<keyword evidence="2" id="KW-1185">Reference proteome</keyword>
<evidence type="ECO:0000313" key="1">
    <source>
        <dbReference type="EMBL" id="KAF6231443.1"/>
    </source>
</evidence>
<sequence length="59" mass="6678">MDATGLRPSSSEIEFVPMWTDGGTQVTKDVAVPNDMVQLHGWPQLRLSDLHPRQRPHLQ</sequence>
<protein>
    <submittedName>
        <fullName evidence="1">Uncharacterized protein</fullName>
    </submittedName>
</protein>
<comment type="caution">
    <text evidence="1">The sequence shown here is derived from an EMBL/GenBank/DDBJ whole genome shotgun (WGS) entry which is preliminary data.</text>
</comment>